<name>A0ABQ4K0U6_9BACI</name>
<protein>
    <recommendedName>
        <fullName evidence="3">Glycoside-hydrolase family GH114 TIM-barrel domain-containing protein</fullName>
    </recommendedName>
</protein>
<dbReference type="Proteomes" id="UP000680279">
    <property type="component" value="Unassembled WGS sequence"/>
</dbReference>
<evidence type="ECO:0008006" key="3">
    <source>
        <dbReference type="Google" id="ProtNLM"/>
    </source>
</evidence>
<dbReference type="Gene3D" id="3.20.20.70">
    <property type="entry name" value="Aldolase class I"/>
    <property type="match status" value="1"/>
</dbReference>
<keyword evidence="2" id="KW-1185">Reference proteome</keyword>
<organism evidence="1 2">
    <name type="scientific">Siminovitchia fordii</name>
    <dbReference type="NCBI Taxonomy" id="254759"/>
    <lineage>
        <taxon>Bacteria</taxon>
        <taxon>Bacillati</taxon>
        <taxon>Bacillota</taxon>
        <taxon>Bacilli</taxon>
        <taxon>Bacillales</taxon>
        <taxon>Bacillaceae</taxon>
        <taxon>Siminovitchia</taxon>
    </lineage>
</organism>
<dbReference type="EMBL" id="BOQT01000001">
    <property type="protein sequence ID" value="GIN19389.1"/>
    <property type="molecule type" value="Genomic_DNA"/>
</dbReference>
<gene>
    <name evidence="1" type="ORF">J1TS3_05230</name>
</gene>
<comment type="caution">
    <text evidence="1">The sequence shown here is derived from an EMBL/GenBank/DDBJ whole genome shotgun (WGS) entry which is preliminary data.</text>
</comment>
<dbReference type="SUPFAM" id="SSF51445">
    <property type="entry name" value="(Trans)glycosidases"/>
    <property type="match status" value="1"/>
</dbReference>
<dbReference type="InterPro" id="IPR013785">
    <property type="entry name" value="Aldolase_TIM"/>
</dbReference>
<evidence type="ECO:0000313" key="2">
    <source>
        <dbReference type="Proteomes" id="UP000680279"/>
    </source>
</evidence>
<accession>A0ABQ4K0U6</accession>
<dbReference type="InterPro" id="IPR017853">
    <property type="entry name" value="GH"/>
</dbReference>
<evidence type="ECO:0000313" key="1">
    <source>
        <dbReference type="EMBL" id="GIN19389.1"/>
    </source>
</evidence>
<reference evidence="1 2" key="1">
    <citation type="submission" date="2021-03" db="EMBL/GenBank/DDBJ databases">
        <title>Antimicrobial resistance genes in bacteria isolated from Japanese honey, and their potential for conferring macrolide and lincosamide resistance in the American foulbrood pathogen Paenibacillus larvae.</title>
        <authorList>
            <person name="Okamoto M."/>
            <person name="Kumagai M."/>
            <person name="Kanamori H."/>
            <person name="Takamatsu D."/>
        </authorList>
    </citation>
    <scope>NUCLEOTIDE SEQUENCE [LARGE SCALE GENOMIC DNA]</scope>
    <source>
        <strain evidence="1 2">J1TS3</strain>
    </source>
</reference>
<sequence>MEGDKWNKELYHQFKEDDFYKDENGTKIYFEQWDSYMMDMTSFHYQEILMKEIEKQVVQKGLDGVFLDTVGNISYLQLHEQQMQNEAIREFMKK</sequence>
<proteinExistence type="predicted"/>